<reference evidence="3" key="1">
    <citation type="submission" date="2025-08" db="UniProtKB">
        <authorList>
            <consortium name="RefSeq"/>
        </authorList>
    </citation>
    <scope>IDENTIFICATION</scope>
</reference>
<keyword evidence="2" id="KW-1185">Reference proteome</keyword>
<dbReference type="GeneID" id="106817777"/>
<dbReference type="PANTHER" id="PTHR15976:SF16">
    <property type="entry name" value="ASTEROID DOMAIN-CONTAINING PROTEIN"/>
    <property type="match status" value="1"/>
</dbReference>
<proteinExistence type="inferred from homology"/>
<protein>
    <submittedName>
        <fullName evidence="3">Constitutive coactivator of PPAR-gamma-like protein 1</fullName>
    </submittedName>
</protein>
<gene>
    <name evidence="3" type="primary">LOC106817777</name>
</gene>
<dbReference type="Gene3D" id="3.40.50.1010">
    <property type="entry name" value="5'-nuclease"/>
    <property type="match status" value="1"/>
</dbReference>
<accession>A0ABM1F0J2</accession>
<dbReference type="RefSeq" id="XP_014677963.1">
    <property type="nucleotide sequence ID" value="XM_014822477.1"/>
</dbReference>
<dbReference type="SUPFAM" id="SSF88723">
    <property type="entry name" value="PIN domain-like"/>
    <property type="match status" value="1"/>
</dbReference>
<comment type="similarity">
    <text evidence="1">Belongs to the constitutive coactivator of PPAR-gamma family.</text>
</comment>
<sequence>MGVKDLQQFIETHCPNACVSVDLLRLARGIAVAKKRAGRDDHFALLVDGESCLDRLYGGYFSDWICGGQWNRMLQFLAVLVQTCYQNGAIELVVFFNGAVEQQRMREYAKTQTEMRRKINQVLKHVHNKGTPPPKIWWVPPTGLRTAIRLALQHLGVHVACTVNDHHQEVIII</sequence>
<organism evidence="2 3">
    <name type="scientific">Priapulus caudatus</name>
    <name type="common">Priapulid worm</name>
    <dbReference type="NCBI Taxonomy" id="37621"/>
    <lineage>
        <taxon>Eukaryota</taxon>
        <taxon>Metazoa</taxon>
        <taxon>Ecdysozoa</taxon>
        <taxon>Scalidophora</taxon>
        <taxon>Priapulida</taxon>
        <taxon>Priapulimorpha</taxon>
        <taxon>Priapulimorphida</taxon>
        <taxon>Priapulidae</taxon>
        <taxon>Priapulus</taxon>
    </lineage>
</organism>
<evidence type="ECO:0000313" key="3">
    <source>
        <dbReference type="RefSeq" id="XP_014677963.1"/>
    </source>
</evidence>
<feature type="non-terminal residue" evidence="3">
    <location>
        <position position="173"/>
    </location>
</feature>
<dbReference type="Proteomes" id="UP000695022">
    <property type="component" value="Unplaced"/>
</dbReference>
<evidence type="ECO:0000313" key="2">
    <source>
        <dbReference type="Proteomes" id="UP000695022"/>
    </source>
</evidence>
<evidence type="ECO:0000256" key="1">
    <source>
        <dbReference type="ARBA" id="ARBA00009495"/>
    </source>
</evidence>
<dbReference type="InterPro" id="IPR029060">
    <property type="entry name" value="PIN-like_dom_sf"/>
</dbReference>
<dbReference type="InterPro" id="IPR026784">
    <property type="entry name" value="Coact_PPARg"/>
</dbReference>
<dbReference type="PANTHER" id="PTHR15976">
    <property type="entry name" value="CONSTITUTIVE COACTIVATOR OF PEROXISOME PROLIFERATOR-ACTIVATED RECEPTOR GAMMA"/>
    <property type="match status" value="1"/>
</dbReference>
<name>A0ABM1F0J2_PRICU</name>